<evidence type="ECO:0000313" key="2">
    <source>
        <dbReference type="Proteomes" id="UP000800036"/>
    </source>
</evidence>
<name>A0A6A5VTQ2_9PLEO</name>
<sequence>TGDRHRKKWVTRRPREELDPFCVVEKLRKKRGWMLSRFGMFWGCFSGTTKGPLVFWEKEWKSINKESYCERVVPLVHGWLRLNPHL</sequence>
<dbReference type="Gene3D" id="3.30.420.10">
    <property type="entry name" value="Ribonuclease H-like superfamily/Ribonuclease H"/>
    <property type="match status" value="1"/>
</dbReference>
<organism evidence="1 2">
    <name type="scientific">Bimuria novae-zelandiae CBS 107.79</name>
    <dbReference type="NCBI Taxonomy" id="1447943"/>
    <lineage>
        <taxon>Eukaryota</taxon>
        <taxon>Fungi</taxon>
        <taxon>Dikarya</taxon>
        <taxon>Ascomycota</taxon>
        <taxon>Pezizomycotina</taxon>
        <taxon>Dothideomycetes</taxon>
        <taxon>Pleosporomycetidae</taxon>
        <taxon>Pleosporales</taxon>
        <taxon>Massarineae</taxon>
        <taxon>Didymosphaeriaceae</taxon>
        <taxon>Bimuria</taxon>
    </lineage>
</organism>
<evidence type="ECO:0000313" key="1">
    <source>
        <dbReference type="EMBL" id="KAF1979082.1"/>
    </source>
</evidence>
<protein>
    <submittedName>
        <fullName evidence="1">Uncharacterized protein</fullName>
    </submittedName>
</protein>
<feature type="non-terminal residue" evidence="1">
    <location>
        <position position="1"/>
    </location>
</feature>
<dbReference type="InterPro" id="IPR036397">
    <property type="entry name" value="RNaseH_sf"/>
</dbReference>
<dbReference type="OrthoDB" id="3786552at2759"/>
<dbReference type="EMBL" id="ML976659">
    <property type="protein sequence ID" value="KAF1979082.1"/>
    <property type="molecule type" value="Genomic_DNA"/>
</dbReference>
<dbReference type="AlphaFoldDB" id="A0A6A5VTQ2"/>
<proteinExistence type="predicted"/>
<gene>
    <name evidence="1" type="ORF">BU23DRAFT_448577</name>
</gene>
<keyword evidence="2" id="KW-1185">Reference proteome</keyword>
<dbReference type="Proteomes" id="UP000800036">
    <property type="component" value="Unassembled WGS sequence"/>
</dbReference>
<accession>A0A6A5VTQ2</accession>
<dbReference type="GO" id="GO:0003676">
    <property type="term" value="F:nucleic acid binding"/>
    <property type="evidence" value="ECO:0007669"/>
    <property type="project" value="InterPro"/>
</dbReference>
<reference evidence="1" key="1">
    <citation type="journal article" date="2020" name="Stud. Mycol.">
        <title>101 Dothideomycetes genomes: a test case for predicting lifestyles and emergence of pathogens.</title>
        <authorList>
            <person name="Haridas S."/>
            <person name="Albert R."/>
            <person name="Binder M."/>
            <person name="Bloem J."/>
            <person name="Labutti K."/>
            <person name="Salamov A."/>
            <person name="Andreopoulos B."/>
            <person name="Baker S."/>
            <person name="Barry K."/>
            <person name="Bills G."/>
            <person name="Bluhm B."/>
            <person name="Cannon C."/>
            <person name="Castanera R."/>
            <person name="Culley D."/>
            <person name="Daum C."/>
            <person name="Ezra D."/>
            <person name="Gonzalez J."/>
            <person name="Henrissat B."/>
            <person name="Kuo A."/>
            <person name="Liang C."/>
            <person name="Lipzen A."/>
            <person name="Lutzoni F."/>
            <person name="Magnuson J."/>
            <person name="Mondo S."/>
            <person name="Nolan M."/>
            <person name="Ohm R."/>
            <person name="Pangilinan J."/>
            <person name="Park H.-J."/>
            <person name="Ramirez L."/>
            <person name="Alfaro M."/>
            <person name="Sun H."/>
            <person name="Tritt A."/>
            <person name="Yoshinaga Y."/>
            <person name="Zwiers L.-H."/>
            <person name="Turgeon B."/>
            <person name="Goodwin S."/>
            <person name="Spatafora J."/>
            <person name="Crous P."/>
            <person name="Grigoriev I."/>
        </authorList>
    </citation>
    <scope>NUCLEOTIDE SEQUENCE</scope>
    <source>
        <strain evidence="1">CBS 107.79</strain>
    </source>
</reference>